<keyword evidence="5" id="KW-1185">Reference proteome</keyword>
<dbReference type="InterPro" id="IPR036859">
    <property type="entry name" value="CAP-Gly_dom_sf"/>
</dbReference>
<dbReference type="KEGG" id="kla:KLLA0_D13596g"/>
<dbReference type="InParanoid" id="Q6CQX0"/>
<accession>Q6CQX0</accession>
<keyword evidence="2" id="KW-0677">Repeat</keyword>
<reference evidence="4 5" key="1">
    <citation type="journal article" date="2004" name="Nature">
        <title>Genome evolution in yeasts.</title>
        <authorList>
            <consortium name="Genolevures"/>
            <person name="Dujon B."/>
            <person name="Sherman D."/>
            <person name="Fischer G."/>
            <person name="Durrens P."/>
            <person name="Casaregola S."/>
            <person name="Lafontaine I."/>
            <person name="de Montigny J."/>
            <person name="Marck C."/>
            <person name="Neuveglise C."/>
            <person name="Talla E."/>
            <person name="Goffard N."/>
            <person name="Frangeul L."/>
            <person name="Aigle M."/>
            <person name="Anthouard V."/>
            <person name="Babour A."/>
            <person name="Barbe V."/>
            <person name="Barnay S."/>
            <person name="Blanchin S."/>
            <person name="Beckerich J.M."/>
            <person name="Beyne E."/>
            <person name="Bleykasten C."/>
            <person name="Boisrame A."/>
            <person name="Boyer J."/>
            <person name="Cattolico L."/>
            <person name="Confanioleri F."/>
            <person name="de Daruvar A."/>
            <person name="Despons L."/>
            <person name="Fabre E."/>
            <person name="Fairhead C."/>
            <person name="Ferry-Dumazet H."/>
            <person name="Groppi A."/>
            <person name="Hantraye F."/>
            <person name="Hennequin C."/>
            <person name="Jauniaux N."/>
            <person name="Joyet P."/>
            <person name="Kachouri R."/>
            <person name="Kerrest A."/>
            <person name="Koszul R."/>
            <person name="Lemaire M."/>
            <person name="Lesur I."/>
            <person name="Ma L."/>
            <person name="Muller H."/>
            <person name="Nicaud J.M."/>
            <person name="Nikolski M."/>
            <person name="Oztas S."/>
            <person name="Ozier-Kalogeropoulos O."/>
            <person name="Pellenz S."/>
            <person name="Potier S."/>
            <person name="Richard G.F."/>
            <person name="Straub M.L."/>
            <person name="Suleau A."/>
            <person name="Swennene D."/>
            <person name="Tekaia F."/>
            <person name="Wesolowski-Louvel M."/>
            <person name="Westhof E."/>
            <person name="Wirth B."/>
            <person name="Zeniou-Meyer M."/>
            <person name="Zivanovic I."/>
            <person name="Bolotin-Fukuhara M."/>
            <person name="Thierry A."/>
            <person name="Bouchier C."/>
            <person name="Caudron B."/>
            <person name="Scarpelli C."/>
            <person name="Gaillardin C."/>
            <person name="Weissenbach J."/>
            <person name="Wincker P."/>
            <person name="Souciet J.L."/>
        </authorList>
    </citation>
    <scope>NUCLEOTIDE SEQUENCE [LARGE SCALE GENOMIC DNA]</scope>
    <source>
        <strain evidence="5">ATCC 8585 / CBS 2359 / DSM 70799 / NBRC 1267 / NRRL Y-1140 / WM37</strain>
    </source>
</reference>
<dbReference type="HOGENOM" id="CLU_017716_5_1_1"/>
<dbReference type="AlphaFoldDB" id="Q6CQX0"/>
<protein>
    <submittedName>
        <fullName evidence="4">KLLA0D13596p</fullName>
    </submittedName>
</protein>
<evidence type="ECO:0000259" key="3">
    <source>
        <dbReference type="PROSITE" id="PS50245"/>
    </source>
</evidence>
<dbReference type="OMA" id="SEESHMF"/>
<evidence type="ECO:0000256" key="2">
    <source>
        <dbReference type="ARBA" id="ARBA00022737"/>
    </source>
</evidence>
<dbReference type="Gene3D" id="2.30.30.190">
    <property type="entry name" value="CAP Gly-rich-like domain"/>
    <property type="match status" value="1"/>
</dbReference>
<dbReference type="SMART" id="SM01052">
    <property type="entry name" value="CAP_GLY"/>
    <property type="match status" value="1"/>
</dbReference>
<feature type="domain" description="CAP-Gly" evidence="3">
    <location>
        <begin position="34"/>
        <end position="68"/>
    </location>
</feature>
<sequence length="492" mass="56442">MQINVNDRLNIGGEFCTVRYIGSLPEWPNIVAYGLEWDNKQRGKHDGTLNGVRYFRTSDGQSSGSFVKETKLDTSRQERTSFEGALLMKYGDTSSIDITYKFGSKETESYGFEHLNEMNSDFDKLESITLSENNIFRAFKTTCSSIPFNSAHSSLRYLDLSFNLFSDINEVYRILRLFPSVETVILSGNCFTKLEADSSEQFEFSNVKELSMACCKLRNGDIETIIEAFPQIKALDISSNLLSKLPDVLTSLQEINISDNLFIGFPKVLSKESSLTSIDISENKISDLNDLNTNSHIMTLRIDRNRITSWEEIDSINTVFPKLETLWIKKNPVCFEDTQKGFYSIIARLKSLKCVDGTRISEDIRNEAELYFISLVLSSQINYDTQSAMWNHLTLKHSINTESRTTVQQTNFLSKELIEIPIVYDSEPIKLKLLKSFSVRYLKTFLRYKFNLQGEISLQYSVMDNIKHDFTNEFSPLATYNIEESTIYIKSK</sequence>
<dbReference type="PROSITE" id="PS51450">
    <property type="entry name" value="LRR"/>
    <property type="match status" value="2"/>
</dbReference>
<dbReference type="SUPFAM" id="SSF74924">
    <property type="entry name" value="Cap-Gly domain"/>
    <property type="match status" value="1"/>
</dbReference>
<proteinExistence type="predicted"/>
<dbReference type="PaxDb" id="284590-Q6CQX0"/>
<gene>
    <name evidence="4" type="ORF">KLLA0_D13596g</name>
</gene>
<dbReference type="SUPFAM" id="SSF52058">
    <property type="entry name" value="L domain-like"/>
    <property type="match status" value="1"/>
</dbReference>
<name>Q6CQX0_KLULA</name>
<dbReference type="Gene3D" id="3.80.10.10">
    <property type="entry name" value="Ribonuclease Inhibitor"/>
    <property type="match status" value="3"/>
</dbReference>
<dbReference type="InterPro" id="IPR032675">
    <property type="entry name" value="LRR_dom_sf"/>
</dbReference>
<dbReference type="PANTHER" id="PTHR18849">
    <property type="entry name" value="LEUCINE RICH REPEAT PROTEIN"/>
    <property type="match status" value="1"/>
</dbReference>
<evidence type="ECO:0000256" key="1">
    <source>
        <dbReference type="ARBA" id="ARBA00022614"/>
    </source>
</evidence>
<dbReference type="PANTHER" id="PTHR18849:SF0">
    <property type="entry name" value="CILIA- AND FLAGELLA-ASSOCIATED PROTEIN 410-RELATED"/>
    <property type="match status" value="1"/>
</dbReference>
<organism evidence="4 5">
    <name type="scientific">Kluyveromyces lactis (strain ATCC 8585 / CBS 2359 / DSM 70799 / NBRC 1267 / NRRL Y-1140 / WM37)</name>
    <name type="common">Yeast</name>
    <name type="synonym">Candida sphaerica</name>
    <dbReference type="NCBI Taxonomy" id="284590"/>
    <lineage>
        <taxon>Eukaryota</taxon>
        <taxon>Fungi</taxon>
        <taxon>Dikarya</taxon>
        <taxon>Ascomycota</taxon>
        <taxon>Saccharomycotina</taxon>
        <taxon>Saccharomycetes</taxon>
        <taxon>Saccharomycetales</taxon>
        <taxon>Saccharomycetaceae</taxon>
        <taxon>Kluyveromyces</taxon>
    </lineage>
</organism>
<evidence type="ECO:0000313" key="4">
    <source>
        <dbReference type="EMBL" id="CAH00765.1"/>
    </source>
</evidence>
<dbReference type="FunCoup" id="Q6CQX0">
    <property type="interactions" value="668"/>
</dbReference>
<evidence type="ECO:0000313" key="5">
    <source>
        <dbReference type="Proteomes" id="UP000000598"/>
    </source>
</evidence>
<dbReference type="PROSITE" id="PS00845">
    <property type="entry name" value="CAP_GLY_1"/>
    <property type="match status" value="1"/>
</dbReference>
<dbReference type="PROSITE" id="PS50245">
    <property type="entry name" value="CAP_GLY_2"/>
    <property type="match status" value="1"/>
</dbReference>
<dbReference type="STRING" id="284590.Q6CQX0"/>
<dbReference type="InterPro" id="IPR000938">
    <property type="entry name" value="CAP-Gly_domain"/>
</dbReference>
<dbReference type="Pfam" id="PF01302">
    <property type="entry name" value="CAP_GLY"/>
    <property type="match status" value="1"/>
</dbReference>
<dbReference type="Proteomes" id="UP000000598">
    <property type="component" value="Chromosome D"/>
</dbReference>
<dbReference type="EMBL" id="CR382124">
    <property type="protein sequence ID" value="CAH00765.1"/>
    <property type="molecule type" value="Genomic_DNA"/>
</dbReference>
<keyword evidence="1" id="KW-0433">Leucine-rich repeat</keyword>
<dbReference type="eggNOG" id="KOG3207">
    <property type="taxonomic scope" value="Eukaryota"/>
</dbReference>
<dbReference type="InterPro" id="IPR001611">
    <property type="entry name" value="Leu-rich_rpt"/>
</dbReference>